<dbReference type="PANTHER" id="PTHR36508">
    <property type="entry name" value="PROTEIN SLYX"/>
    <property type="match status" value="1"/>
</dbReference>
<dbReference type="InterPro" id="IPR007236">
    <property type="entry name" value="SlyX"/>
</dbReference>
<protein>
    <submittedName>
        <fullName evidence="2">SlyX protein</fullName>
    </submittedName>
</protein>
<keyword evidence="1" id="KW-0175">Coiled coil</keyword>
<dbReference type="Pfam" id="PF04102">
    <property type="entry name" value="SlyX"/>
    <property type="match status" value="1"/>
</dbReference>
<dbReference type="RefSeq" id="WP_105746666.1">
    <property type="nucleotide sequence ID" value="NZ_PVLQ01000005.1"/>
</dbReference>
<proteinExistence type="predicted"/>
<dbReference type="Gene3D" id="1.20.5.300">
    <property type="match status" value="1"/>
</dbReference>
<accession>A0A2S9K9Q2</accession>
<keyword evidence="3" id="KW-1185">Reference proteome</keyword>
<sequence length="72" mass="8541">MSTDPRTEDRLAELEIKASYADDLLDRLNELVYRQQRQIEQLQLELAALRGQWRDNATPAFRSLRDELPPHY</sequence>
<comment type="caution">
    <text evidence="2">The sequence shown here is derived from an EMBL/GenBank/DDBJ whole genome shotgun (WGS) entry which is preliminary data.</text>
</comment>
<dbReference type="Proteomes" id="UP000238589">
    <property type="component" value="Unassembled WGS sequence"/>
</dbReference>
<name>A0A2S9K9Q2_9BURK</name>
<reference evidence="2 3" key="1">
    <citation type="submission" date="2018-03" db="EMBL/GenBank/DDBJ databases">
        <title>Comparative genomics illustrates the genes involved in a hyperalkaliphilic mechanisms of Serpentinomonas isolated from highly-alkaline calcium-rich serpentinized springs.</title>
        <authorList>
            <person name="Suzuki S."/>
            <person name="Ishii S."/>
            <person name="Walworth N."/>
            <person name="Bird L."/>
            <person name="Kuenen J.G."/>
            <person name="Nealson K.H."/>
        </authorList>
    </citation>
    <scope>NUCLEOTIDE SEQUENCE [LARGE SCALE GENOMIC DNA]</scope>
    <source>
        <strain evidence="2 3">P1</strain>
    </source>
</reference>
<dbReference type="AlphaFoldDB" id="A0A2S9K9Q2"/>
<feature type="coiled-coil region" evidence="1">
    <location>
        <begin position="25"/>
        <end position="52"/>
    </location>
</feature>
<gene>
    <name evidence="2" type="ORF">C6P64_00655</name>
</gene>
<dbReference type="OrthoDB" id="5297107at2"/>
<dbReference type="EMBL" id="PVLQ01000005">
    <property type="protein sequence ID" value="PRD67144.1"/>
    <property type="molecule type" value="Genomic_DNA"/>
</dbReference>
<evidence type="ECO:0000313" key="3">
    <source>
        <dbReference type="Proteomes" id="UP000238589"/>
    </source>
</evidence>
<organism evidence="2 3">
    <name type="scientific">Malikia granosa</name>
    <dbReference type="NCBI Taxonomy" id="263067"/>
    <lineage>
        <taxon>Bacteria</taxon>
        <taxon>Pseudomonadati</taxon>
        <taxon>Pseudomonadota</taxon>
        <taxon>Betaproteobacteria</taxon>
        <taxon>Burkholderiales</taxon>
        <taxon>Comamonadaceae</taxon>
        <taxon>Malikia</taxon>
    </lineage>
</organism>
<evidence type="ECO:0000313" key="2">
    <source>
        <dbReference type="EMBL" id="PRD67144.1"/>
    </source>
</evidence>
<dbReference type="PANTHER" id="PTHR36508:SF1">
    <property type="entry name" value="PROTEIN SLYX"/>
    <property type="match status" value="1"/>
</dbReference>
<evidence type="ECO:0000256" key="1">
    <source>
        <dbReference type="SAM" id="Coils"/>
    </source>
</evidence>